<accession>A0A4D6NCS5</accession>
<dbReference type="EMBL" id="CP039354">
    <property type="protein sequence ID" value="QCE11643.1"/>
    <property type="molecule type" value="Genomic_DNA"/>
</dbReference>
<keyword evidence="3" id="KW-1185">Reference proteome</keyword>
<gene>
    <name evidence="2" type="ORF">DEO72_LG10g2878</name>
</gene>
<keyword evidence="1" id="KW-0732">Signal</keyword>
<dbReference type="Gramene" id="Vigun05g124300.1.v1.2">
    <property type="protein sequence ID" value="Vigun05g124300.1.v1.2"/>
    <property type="gene ID" value="Vigun05g124300.v1.2"/>
</dbReference>
<name>A0A4D6NCS5_VIGUN</name>
<feature type="signal peptide" evidence="1">
    <location>
        <begin position="1"/>
        <end position="22"/>
    </location>
</feature>
<dbReference type="Proteomes" id="UP000501690">
    <property type="component" value="Linkage Group LG10"/>
</dbReference>
<evidence type="ECO:0000256" key="1">
    <source>
        <dbReference type="SAM" id="SignalP"/>
    </source>
</evidence>
<protein>
    <recommendedName>
        <fullName evidence="4">Knottin</fullName>
    </recommendedName>
</protein>
<reference evidence="2 3" key="1">
    <citation type="submission" date="2019-04" db="EMBL/GenBank/DDBJ databases">
        <title>An improved genome assembly and genetic linkage map for asparagus bean, Vigna unguiculata ssp. sesquipedialis.</title>
        <authorList>
            <person name="Xia Q."/>
            <person name="Zhang R."/>
            <person name="Dong Y."/>
        </authorList>
    </citation>
    <scope>NUCLEOTIDE SEQUENCE [LARGE SCALE GENOMIC DNA]</scope>
    <source>
        <tissue evidence="2">Leaf</tissue>
    </source>
</reference>
<organism evidence="2 3">
    <name type="scientific">Vigna unguiculata</name>
    <name type="common">Cowpea</name>
    <dbReference type="NCBI Taxonomy" id="3917"/>
    <lineage>
        <taxon>Eukaryota</taxon>
        <taxon>Viridiplantae</taxon>
        <taxon>Streptophyta</taxon>
        <taxon>Embryophyta</taxon>
        <taxon>Tracheophyta</taxon>
        <taxon>Spermatophyta</taxon>
        <taxon>Magnoliopsida</taxon>
        <taxon>eudicotyledons</taxon>
        <taxon>Gunneridae</taxon>
        <taxon>Pentapetalae</taxon>
        <taxon>rosids</taxon>
        <taxon>fabids</taxon>
        <taxon>Fabales</taxon>
        <taxon>Fabaceae</taxon>
        <taxon>Papilionoideae</taxon>
        <taxon>50 kb inversion clade</taxon>
        <taxon>NPAAA clade</taxon>
        <taxon>indigoferoid/millettioid clade</taxon>
        <taxon>Phaseoleae</taxon>
        <taxon>Vigna</taxon>
    </lineage>
</organism>
<evidence type="ECO:0000313" key="3">
    <source>
        <dbReference type="Proteomes" id="UP000501690"/>
    </source>
</evidence>
<sequence>MASRFCCHPFLFGVLFVALVLTAGTGTVAGSGGVAKGVVCIKNCFPDCYYDCLRKGFVEGFCVRKGADSSCCCK</sequence>
<evidence type="ECO:0008006" key="4">
    <source>
        <dbReference type="Google" id="ProtNLM"/>
    </source>
</evidence>
<dbReference type="AlphaFoldDB" id="A0A4D6NCS5"/>
<evidence type="ECO:0000313" key="2">
    <source>
        <dbReference type="EMBL" id="QCE11643.1"/>
    </source>
</evidence>
<proteinExistence type="predicted"/>
<feature type="chain" id="PRO_5020041683" description="Knottin" evidence="1">
    <location>
        <begin position="23"/>
        <end position="74"/>
    </location>
</feature>